<feature type="region of interest" description="Disordered" evidence="1">
    <location>
        <begin position="25"/>
        <end position="79"/>
    </location>
</feature>
<evidence type="ECO:0000313" key="6">
    <source>
        <dbReference type="Proteomes" id="UP000321514"/>
    </source>
</evidence>
<gene>
    <name evidence="3" type="ORF">MFU01_57840</name>
    <name evidence="4" type="ORF">SAMN05443572_112203</name>
</gene>
<evidence type="ECO:0000313" key="3">
    <source>
        <dbReference type="EMBL" id="GEN10747.1"/>
    </source>
</evidence>
<feature type="signal peptide" evidence="2">
    <location>
        <begin position="1"/>
        <end position="25"/>
    </location>
</feature>
<dbReference type="OrthoDB" id="5518777at2"/>
<reference evidence="4 5" key="1">
    <citation type="submission" date="2016-10" db="EMBL/GenBank/DDBJ databases">
        <authorList>
            <person name="Varghese N."/>
            <person name="Submissions S."/>
        </authorList>
    </citation>
    <scope>NUCLEOTIDE SEQUENCE [LARGE SCALE GENOMIC DNA]</scope>
    <source>
        <strain evidence="4 5">DSM 16525</strain>
    </source>
</reference>
<comment type="caution">
    <text evidence="3">The sequence shown here is derived from an EMBL/GenBank/DDBJ whole genome shotgun (WGS) entry which is preliminary data.</text>
</comment>
<evidence type="ECO:0000256" key="2">
    <source>
        <dbReference type="SAM" id="SignalP"/>
    </source>
</evidence>
<dbReference type="Proteomes" id="UP000183760">
    <property type="component" value="Unassembled WGS sequence"/>
</dbReference>
<dbReference type="RefSeq" id="WP_074958221.1">
    <property type="nucleotide sequence ID" value="NZ_BJXR01000040.1"/>
</dbReference>
<protein>
    <recommendedName>
        <fullName evidence="7">Outer membrane protein beta-barrel domain-containing protein</fullName>
    </recommendedName>
</protein>
<name>A0A511T9K8_MYXFU</name>
<dbReference type="Proteomes" id="UP000321514">
    <property type="component" value="Unassembled WGS sequence"/>
</dbReference>
<keyword evidence="2" id="KW-0732">Signal</keyword>
<feature type="chain" id="PRO_5022893411" description="Outer membrane protein beta-barrel domain-containing protein" evidence="2">
    <location>
        <begin position="26"/>
        <end position="291"/>
    </location>
</feature>
<sequence>MFSLRSALSAFLALGLLLGTTSAEARFGKRSRPSQSDSKKDDDKNDDTHEASPVGSRDDDDDDRPRRRRSNNRRHVSSGAGDVVEGLGFLAFVLSSGNHRLTVVDEPRQRGELRQERHAAPLSFRLGLQGGPVNSGGAGDFFIGLEGRRFGFDARVTGIAVAADDGSDETDGITLVEAHLTWALVSLERARLRLEAGVSTANAPDITFVGPSLGLSLEACLAGPLDFEARAQMTPFPYRQVDASAALALHLGALVLRGGYRGMVLDDAGQVDGVVHRDGFHGPFFGLGLTY</sequence>
<evidence type="ECO:0008006" key="7">
    <source>
        <dbReference type="Google" id="ProtNLM"/>
    </source>
</evidence>
<evidence type="ECO:0000256" key="1">
    <source>
        <dbReference type="SAM" id="MobiDB-lite"/>
    </source>
</evidence>
<evidence type="ECO:0000313" key="5">
    <source>
        <dbReference type="Proteomes" id="UP000183760"/>
    </source>
</evidence>
<dbReference type="EMBL" id="FOIB01000012">
    <property type="protein sequence ID" value="SEU37716.1"/>
    <property type="molecule type" value="Genomic_DNA"/>
</dbReference>
<organism evidence="3 6">
    <name type="scientific">Myxococcus fulvus</name>
    <dbReference type="NCBI Taxonomy" id="33"/>
    <lineage>
        <taxon>Bacteria</taxon>
        <taxon>Pseudomonadati</taxon>
        <taxon>Myxococcota</taxon>
        <taxon>Myxococcia</taxon>
        <taxon>Myxococcales</taxon>
        <taxon>Cystobacterineae</taxon>
        <taxon>Myxococcaceae</taxon>
        <taxon>Myxococcus</taxon>
    </lineage>
</organism>
<feature type="compositionally biased region" description="Basic and acidic residues" evidence="1">
    <location>
        <begin position="37"/>
        <end position="50"/>
    </location>
</feature>
<proteinExistence type="predicted"/>
<accession>A0A511T9K8</accession>
<dbReference type="AlphaFoldDB" id="A0A511T9K8"/>
<feature type="compositionally biased region" description="Basic residues" evidence="1">
    <location>
        <begin position="66"/>
        <end position="76"/>
    </location>
</feature>
<reference evidence="3 6" key="2">
    <citation type="submission" date="2019-07" db="EMBL/GenBank/DDBJ databases">
        <title>Whole genome shotgun sequence of Myxococcus fulvus NBRC 100333.</title>
        <authorList>
            <person name="Hosoyama A."/>
            <person name="Uohara A."/>
            <person name="Ohji S."/>
            <person name="Ichikawa N."/>
        </authorList>
    </citation>
    <scope>NUCLEOTIDE SEQUENCE [LARGE SCALE GENOMIC DNA]</scope>
    <source>
        <strain evidence="3 6">NBRC 100333</strain>
    </source>
</reference>
<dbReference type="EMBL" id="BJXR01000040">
    <property type="protein sequence ID" value="GEN10747.1"/>
    <property type="molecule type" value="Genomic_DNA"/>
</dbReference>
<evidence type="ECO:0000313" key="4">
    <source>
        <dbReference type="EMBL" id="SEU37716.1"/>
    </source>
</evidence>
<keyword evidence="5" id="KW-1185">Reference proteome</keyword>